<dbReference type="AlphaFoldDB" id="A0A2V4B1A1"/>
<comment type="similarity">
    <text evidence="1">Belongs to the LysR transcriptional regulatory family.</text>
</comment>
<evidence type="ECO:0000313" key="6">
    <source>
        <dbReference type="Proteomes" id="UP000249915"/>
    </source>
</evidence>
<dbReference type="Pfam" id="PF00126">
    <property type="entry name" value="HTH_1"/>
    <property type="match status" value="1"/>
</dbReference>
<comment type="caution">
    <text evidence="5">The sequence shown here is derived from an EMBL/GenBank/DDBJ whole genome shotgun (WGS) entry which is preliminary data.</text>
</comment>
<dbReference type="RefSeq" id="WP_112281160.1">
    <property type="nucleotide sequence ID" value="NZ_MASW01000002.1"/>
</dbReference>
<gene>
    <name evidence="5" type="ORF">BAY60_11855</name>
</gene>
<dbReference type="Pfam" id="PF03466">
    <property type="entry name" value="LysR_substrate"/>
    <property type="match status" value="1"/>
</dbReference>
<evidence type="ECO:0000256" key="3">
    <source>
        <dbReference type="ARBA" id="ARBA00023125"/>
    </source>
</evidence>
<dbReference type="EMBL" id="MASW01000002">
    <property type="protein sequence ID" value="PXY27158.1"/>
    <property type="molecule type" value="Genomic_DNA"/>
</dbReference>
<dbReference type="Gene3D" id="1.10.10.10">
    <property type="entry name" value="Winged helix-like DNA-binding domain superfamily/Winged helix DNA-binding domain"/>
    <property type="match status" value="1"/>
</dbReference>
<dbReference type="InterPro" id="IPR036388">
    <property type="entry name" value="WH-like_DNA-bd_sf"/>
</dbReference>
<keyword evidence="3" id="KW-0238">DNA-binding</keyword>
<dbReference type="PANTHER" id="PTHR30346:SF0">
    <property type="entry name" value="HCA OPERON TRANSCRIPTIONAL ACTIVATOR HCAR"/>
    <property type="match status" value="1"/>
</dbReference>
<dbReference type="GO" id="GO:0003700">
    <property type="term" value="F:DNA-binding transcription factor activity"/>
    <property type="evidence" value="ECO:0007669"/>
    <property type="project" value="InterPro"/>
</dbReference>
<evidence type="ECO:0000313" key="5">
    <source>
        <dbReference type="EMBL" id="PXY27158.1"/>
    </source>
</evidence>
<organism evidence="5 6">
    <name type="scientific">Prauserella muralis</name>
    <dbReference type="NCBI Taxonomy" id="588067"/>
    <lineage>
        <taxon>Bacteria</taxon>
        <taxon>Bacillati</taxon>
        <taxon>Actinomycetota</taxon>
        <taxon>Actinomycetes</taxon>
        <taxon>Pseudonocardiales</taxon>
        <taxon>Pseudonocardiaceae</taxon>
        <taxon>Prauserella</taxon>
    </lineage>
</organism>
<keyword evidence="4" id="KW-0804">Transcription</keyword>
<dbReference type="SUPFAM" id="SSF53850">
    <property type="entry name" value="Periplasmic binding protein-like II"/>
    <property type="match status" value="1"/>
</dbReference>
<accession>A0A2V4B1A1</accession>
<dbReference type="GO" id="GO:0032993">
    <property type="term" value="C:protein-DNA complex"/>
    <property type="evidence" value="ECO:0007669"/>
    <property type="project" value="TreeGrafter"/>
</dbReference>
<keyword evidence="2" id="KW-0805">Transcription regulation</keyword>
<dbReference type="Gene3D" id="3.40.190.290">
    <property type="match status" value="1"/>
</dbReference>
<evidence type="ECO:0000256" key="4">
    <source>
        <dbReference type="ARBA" id="ARBA00023163"/>
    </source>
</evidence>
<dbReference type="FunFam" id="1.10.10.10:FF:000001">
    <property type="entry name" value="LysR family transcriptional regulator"/>
    <property type="match status" value="1"/>
</dbReference>
<keyword evidence="6" id="KW-1185">Reference proteome</keyword>
<dbReference type="PANTHER" id="PTHR30346">
    <property type="entry name" value="TRANSCRIPTIONAL DUAL REGULATOR HCAR-RELATED"/>
    <property type="match status" value="1"/>
</dbReference>
<evidence type="ECO:0000256" key="1">
    <source>
        <dbReference type="ARBA" id="ARBA00009437"/>
    </source>
</evidence>
<reference evidence="5 6" key="1">
    <citation type="submission" date="2016-07" db="EMBL/GenBank/DDBJ databases">
        <title>Draft genome sequence of Prauserella muralis DSM 45305, isolated from a mould-covered wall in an indoor environment.</title>
        <authorList>
            <person name="Ruckert C."/>
            <person name="Albersmeier A."/>
            <person name="Jiang C.-L."/>
            <person name="Jiang Y."/>
            <person name="Kalinowski J."/>
            <person name="Schneider O."/>
            <person name="Winkler A."/>
            <person name="Zotchev S.B."/>
        </authorList>
    </citation>
    <scope>NUCLEOTIDE SEQUENCE [LARGE SCALE GENOMIC DNA]</scope>
    <source>
        <strain evidence="5 6">DSM 45305</strain>
    </source>
</reference>
<dbReference type="InterPro" id="IPR000847">
    <property type="entry name" value="LysR_HTH_N"/>
</dbReference>
<dbReference type="SUPFAM" id="SSF46785">
    <property type="entry name" value="Winged helix' DNA-binding domain"/>
    <property type="match status" value="1"/>
</dbReference>
<sequence>MDLAAVRTFVAVADTGQFLQAAAELSVTQQAVSKRIAALERELGVRLFARTHRGARLTLDGQAFLPHARGLLEAQERAVASVRPGRRALRVDVVGRQLAPAGLLREFHHAQPGIELDIVTLADARAAVAAVQAGTIDAAVRAVTAPGHELPGDVEAVRVFDEPIELLTGPGHALAPVAEVRPAALTGHRIWMPGIVAGTEWAAFYAELATVFGLSIDAVGPNFGIEPLLDALADSPAVATFVGERTRLLAPAGYDLRRISLRDPVPVYPHCLLWRADNAHPALALLREHLAGARPAGGGARRWTPGWAAP</sequence>
<dbReference type="InterPro" id="IPR005119">
    <property type="entry name" value="LysR_subst-bd"/>
</dbReference>
<proteinExistence type="inferred from homology"/>
<dbReference type="PROSITE" id="PS50931">
    <property type="entry name" value="HTH_LYSR"/>
    <property type="match status" value="1"/>
</dbReference>
<evidence type="ECO:0000256" key="2">
    <source>
        <dbReference type="ARBA" id="ARBA00023015"/>
    </source>
</evidence>
<name>A0A2V4B1A1_9PSEU</name>
<protein>
    <submittedName>
        <fullName evidence="5">LysR family transcriptional regulator</fullName>
    </submittedName>
</protein>
<dbReference type="Proteomes" id="UP000249915">
    <property type="component" value="Unassembled WGS sequence"/>
</dbReference>
<dbReference type="OrthoDB" id="3828349at2"/>
<dbReference type="PRINTS" id="PR00039">
    <property type="entry name" value="HTHLYSR"/>
</dbReference>
<dbReference type="InterPro" id="IPR036390">
    <property type="entry name" value="WH_DNA-bd_sf"/>
</dbReference>
<dbReference type="GO" id="GO:0003677">
    <property type="term" value="F:DNA binding"/>
    <property type="evidence" value="ECO:0007669"/>
    <property type="project" value="UniProtKB-KW"/>
</dbReference>